<reference evidence="2 3" key="1">
    <citation type="submission" date="2021-06" db="EMBL/GenBank/DDBJ databases">
        <authorList>
            <person name="Criscuolo A."/>
        </authorList>
    </citation>
    <scope>NUCLEOTIDE SEQUENCE [LARGE SCALE GENOMIC DNA]</scope>
    <source>
        <strain evidence="3">CIP 111802</strain>
    </source>
</reference>
<proteinExistence type="predicted"/>
<comment type="caution">
    <text evidence="2">The sequence shown here is derived from an EMBL/GenBank/DDBJ whole genome shotgun (WGS) entry which is preliminary data.</text>
</comment>
<evidence type="ECO:0000313" key="2">
    <source>
        <dbReference type="EMBL" id="CAG7651215.1"/>
    </source>
</evidence>
<evidence type="ECO:0000256" key="1">
    <source>
        <dbReference type="SAM" id="Coils"/>
    </source>
</evidence>
<protein>
    <recommendedName>
        <fullName evidence="4">DUF2325 domain-containing protein</fullName>
    </recommendedName>
</protein>
<name>A0ABN7TUX1_9BACL</name>
<keyword evidence="1" id="KW-0175">Coiled coil</keyword>
<evidence type="ECO:0008006" key="4">
    <source>
        <dbReference type="Google" id="ProtNLM"/>
    </source>
</evidence>
<accession>A0ABN7TUX1</accession>
<sequence>MVHERYLQVDEGVAHYFATLDSVSEMGISLRAMVNEEEEQKSLRAKLVAYALRNIGGEYDPLLCSCTAGYLITLDDKKLFSDIARGAGVNIHAKLLKKSDWKNVLLDKVLFRIAKPVVREYLTHLAAGASDRLVNRLVGAFGNIKGFLDNLGNESKLEFYEVLRKQGNTSPEHKLYAQSVNKVAVYESCVILDRTEDASLLMQSFTPLDWAVYETEILNGYYYVYGGRIIQEGGKVEGQISPLIALQKAQEYQERYELERLQNEELQQKLERVNQTAEEQLEEALHRIKELEEHNDLLQRVVSEQERVIAEYKAQLAVQPKPLAGKHVLVVGHRDQKQMYEEEIAKRGGFGEFFPATDDEINIHLLTGPIRRADLIFYIRTYTQHRIQKYIQSKNPDNFVIITCKGRDSFTREIDKYLNK</sequence>
<evidence type="ECO:0000313" key="3">
    <source>
        <dbReference type="Proteomes" id="UP000730618"/>
    </source>
</evidence>
<keyword evidence="3" id="KW-1185">Reference proteome</keyword>
<feature type="coiled-coil region" evidence="1">
    <location>
        <begin position="249"/>
        <end position="315"/>
    </location>
</feature>
<dbReference type="EMBL" id="CAJVCE010000016">
    <property type="protein sequence ID" value="CAG7651215.1"/>
    <property type="molecule type" value="Genomic_DNA"/>
</dbReference>
<organism evidence="2 3">
    <name type="scientific">Paenibacillus allorhizosphaerae</name>
    <dbReference type="NCBI Taxonomy" id="2849866"/>
    <lineage>
        <taxon>Bacteria</taxon>
        <taxon>Bacillati</taxon>
        <taxon>Bacillota</taxon>
        <taxon>Bacilli</taxon>
        <taxon>Bacillales</taxon>
        <taxon>Paenibacillaceae</taxon>
        <taxon>Paenibacillus</taxon>
    </lineage>
</organism>
<dbReference type="RefSeq" id="WP_218101170.1">
    <property type="nucleotide sequence ID" value="NZ_CAJVCE010000016.1"/>
</dbReference>
<gene>
    <name evidence="2" type="ORF">PAECIP111802_04907</name>
</gene>
<dbReference type="Proteomes" id="UP000730618">
    <property type="component" value="Unassembled WGS sequence"/>
</dbReference>